<evidence type="ECO:0000313" key="1">
    <source>
        <dbReference type="EMBL" id="KKK98990.1"/>
    </source>
</evidence>
<reference evidence="1" key="1">
    <citation type="journal article" date="2015" name="Nature">
        <title>Complex archaea that bridge the gap between prokaryotes and eukaryotes.</title>
        <authorList>
            <person name="Spang A."/>
            <person name="Saw J.H."/>
            <person name="Jorgensen S.L."/>
            <person name="Zaremba-Niedzwiedzka K."/>
            <person name="Martijn J."/>
            <person name="Lind A.E."/>
            <person name="van Eijk R."/>
            <person name="Schleper C."/>
            <person name="Guy L."/>
            <person name="Ettema T.J."/>
        </authorList>
    </citation>
    <scope>NUCLEOTIDE SEQUENCE</scope>
</reference>
<dbReference type="EMBL" id="LAZR01045383">
    <property type="protein sequence ID" value="KKK98990.1"/>
    <property type="molecule type" value="Genomic_DNA"/>
</dbReference>
<name>A0A0F9AL29_9ZZZZ</name>
<gene>
    <name evidence="1" type="ORF">LCGC14_2637210</name>
</gene>
<comment type="caution">
    <text evidence="1">The sequence shown here is derived from an EMBL/GenBank/DDBJ whole genome shotgun (WGS) entry which is preliminary data.</text>
</comment>
<dbReference type="AlphaFoldDB" id="A0A0F9AL29"/>
<accession>A0A0F9AL29</accession>
<proteinExistence type="predicted"/>
<protein>
    <submittedName>
        <fullName evidence="1">Uncharacterized protein</fullName>
    </submittedName>
</protein>
<sequence length="56" mass="6550">MTMDFCCPDCNSRGGIGPRCDRHQLEWLKYEAEIAQNAYLEELKKQSRKGTQTERN</sequence>
<organism evidence="1">
    <name type="scientific">marine sediment metagenome</name>
    <dbReference type="NCBI Taxonomy" id="412755"/>
    <lineage>
        <taxon>unclassified sequences</taxon>
        <taxon>metagenomes</taxon>
        <taxon>ecological metagenomes</taxon>
    </lineage>
</organism>